<reference evidence="2" key="1">
    <citation type="journal article" date="2022" name="bioRxiv">
        <title>Sequencing and chromosome-scale assembly of the giantPleurodeles waltlgenome.</title>
        <authorList>
            <person name="Brown T."/>
            <person name="Elewa A."/>
            <person name="Iarovenko S."/>
            <person name="Subramanian E."/>
            <person name="Araus A.J."/>
            <person name="Petzold A."/>
            <person name="Susuki M."/>
            <person name="Suzuki K.-i.T."/>
            <person name="Hayashi T."/>
            <person name="Toyoda A."/>
            <person name="Oliveira C."/>
            <person name="Osipova E."/>
            <person name="Leigh N.D."/>
            <person name="Simon A."/>
            <person name="Yun M.H."/>
        </authorList>
    </citation>
    <scope>NUCLEOTIDE SEQUENCE</scope>
    <source>
        <strain evidence="2">20211129_DDA</strain>
        <tissue evidence="2">Liver</tissue>
    </source>
</reference>
<dbReference type="Proteomes" id="UP001066276">
    <property type="component" value="Chromosome 7"/>
</dbReference>
<evidence type="ECO:0000313" key="3">
    <source>
        <dbReference type="Proteomes" id="UP001066276"/>
    </source>
</evidence>
<accession>A0AAV7PZE0</accession>
<evidence type="ECO:0000313" key="2">
    <source>
        <dbReference type="EMBL" id="KAJ1133334.1"/>
    </source>
</evidence>
<proteinExistence type="predicted"/>
<organism evidence="2 3">
    <name type="scientific">Pleurodeles waltl</name>
    <name type="common">Iberian ribbed newt</name>
    <dbReference type="NCBI Taxonomy" id="8319"/>
    <lineage>
        <taxon>Eukaryota</taxon>
        <taxon>Metazoa</taxon>
        <taxon>Chordata</taxon>
        <taxon>Craniata</taxon>
        <taxon>Vertebrata</taxon>
        <taxon>Euteleostomi</taxon>
        <taxon>Amphibia</taxon>
        <taxon>Batrachia</taxon>
        <taxon>Caudata</taxon>
        <taxon>Salamandroidea</taxon>
        <taxon>Salamandridae</taxon>
        <taxon>Pleurodelinae</taxon>
        <taxon>Pleurodeles</taxon>
    </lineage>
</organism>
<comment type="caution">
    <text evidence="2">The sequence shown here is derived from an EMBL/GenBank/DDBJ whole genome shotgun (WGS) entry which is preliminary data.</text>
</comment>
<gene>
    <name evidence="2" type="ORF">NDU88_011629</name>
</gene>
<protein>
    <submittedName>
        <fullName evidence="2">Uncharacterized protein</fullName>
    </submittedName>
</protein>
<dbReference type="EMBL" id="JANPWB010000011">
    <property type="protein sequence ID" value="KAJ1133334.1"/>
    <property type="molecule type" value="Genomic_DNA"/>
</dbReference>
<name>A0AAV7PZE0_PLEWA</name>
<evidence type="ECO:0000256" key="1">
    <source>
        <dbReference type="SAM" id="MobiDB-lite"/>
    </source>
</evidence>
<sequence length="80" mass="8272">MTFFAPCFRVRPPCGGHAGKSPRTGAGVTEELMTGRVQSPPAAGVTEELMTGRVQSPPAAGVTEELMTGAGSGPPRRGRY</sequence>
<dbReference type="AlphaFoldDB" id="A0AAV7PZE0"/>
<keyword evidence="3" id="KW-1185">Reference proteome</keyword>
<feature type="region of interest" description="Disordered" evidence="1">
    <location>
        <begin position="56"/>
        <end position="80"/>
    </location>
</feature>